<organism evidence="3 4">
    <name type="scientific">Afipia clevelandensis ATCC 49720</name>
    <dbReference type="NCBI Taxonomy" id="883079"/>
    <lineage>
        <taxon>Bacteria</taxon>
        <taxon>Pseudomonadati</taxon>
        <taxon>Pseudomonadota</taxon>
        <taxon>Alphaproteobacteria</taxon>
        <taxon>Hyphomicrobiales</taxon>
        <taxon>Nitrobacteraceae</taxon>
        <taxon>Afipia</taxon>
    </lineage>
</organism>
<comment type="caution">
    <text evidence="3">The sequence shown here is derived from an EMBL/GenBank/DDBJ whole genome shotgun (WGS) entry which is preliminary data.</text>
</comment>
<dbReference type="Pfam" id="PF08878">
    <property type="entry name" value="HamA"/>
    <property type="match status" value="1"/>
</dbReference>
<dbReference type="InterPro" id="IPR014976">
    <property type="entry name" value="AbpA_HamA_C"/>
</dbReference>
<dbReference type="Pfam" id="PF14130">
    <property type="entry name" value="Cap4_nuclease"/>
    <property type="match status" value="1"/>
</dbReference>
<evidence type="ECO:0000259" key="2">
    <source>
        <dbReference type="Pfam" id="PF14130"/>
    </source>
</evidence>
<dbReference type="AlphaFoldDB" id="K8NP44"/>
<evidence type="ECO:0008006" key="5">
    <source>
        <dbReference type="Google" id="ProtNLM"/>
    </source>
</evidence>
<evidence type="ECO:0000259" key="1">
    <source>
        <dbReference type="Pfam" id="PF08878"/>
    </source>
</evidence>
<name>K8NP44_9BRAD</name>
<dbReference type="HOGENOM" id="CLU_503133_0_0_5"/>
<gene>
    <name evidence="3" type="ORF">HMPREF9696_03935</name>
</gene>
<keyword evidence="4" id="KW-1185">Reference proteome</keyword>
<dbReference type="GO" id="GO:0004518">
    <property type="term" value="F:nuclease activity"/>
    <property type="evidence" value="ECO:0007669"/>
    <property type="project" value="InterPro"/>
</dbReference>
<dbReference type="OrthoDB" id="785623at2"/>
<sequence>MSVTDLTGTIDTPASDAGGVAARRGFKYQDHVAAFFLLAMIDDPRLAKVECETADDIFLFWQTGETEYPEYVQVKTTEGDRKWTKDEVTTRSPPKKPTSLVEKSLLCDRYGPNARFRIVSRRDVNKSLACLKLERGARFRREPVAELGKKLTKQLKTVSPLGNDLVYWAEQTVWQVTGDVTALIALNHKKISVLAERFGGNPTASHVDQIYQDLLRIVDDAATASRVSDPEKKVLTRSTTIAWWTEHLANTEAAQQRTSKPYRAKTDAFFADLHHMSEDSLRRALSSYDVRFENERWRSQQLADHLVDWLPEIALKASDLASVQHLQLRRKTRDAVSAIKRQRAVSDQQLVGETLLHVVIRQSFGSEPIACKLFYQSATGMRSFGSAHIVHALRGDELWLGRATIATADSHEAILKATLADLEHVLDPDFLKEERETILALREPLHLMPTSLEAALARNAPIDDLVEALCIPILIAYDSTVLGGGYARDYRTRLVAEVQASYAALKPRLPSTLQNVKVHIFLVPIECVVTLTGQFTALMGG</sequence>
<reference evidence="3 4" key="1">
    <citation type="submission" date="2012-04" db="EMBL/GenBank/DDBJ databases">
        <title>The Genome Sequence of Afipia clevelandensis ATCC 49720.</title>
        <authorList>
            <consortium name="The Broad Institute Genome Sequencing Platform"/>
            <person name="Earl A."/>
            <person name="Ward D."/>
            <person name="Feldgarden M."/>
            <person name="Gevers D."/>
            <person name="Huys G."/>
            <person name="Walker B."/>
            <person name="Young S.K."/>
            <person name="Zeng Q."/>
            <person name="Gargeya S."/>
            <person name="Fitzgerald M."/>
            <person name="Haas B."/>
            <person name="Abouelleil A."/>
            <person name="Alvarado L."/>
            <person name="Arachchi H.M."/>
            <person name="Berlin A."/>
            <person name="Chapman S.B."/>
            <person name="Goldberg J."/>
            <person name="Griggs A."/>
            <person name="Gujja S."/>
            <person name="Hansen M."/>
            <person name="Howarth C."/>
            <person name="Imamovic A."/>
            <person name="Larimer J."/>
            <person name="McCowen C."/>
            <person name="Montmayeur A."/>
            <person name="Murphy C."/>
            <person name="Neiman D."/>
            <person name="Pearson M."/>
            <person name="Priest M."/>
            <person name="Roberts A."/>
            <person name="Saif S."/>
            <person name="Shea T."/>
            <person name="Sisk P."/>
            <person name="Sykes S."/>
            <person name="Wortman J."/>
            <person name="Nusbaum C."/>
            <person name="Birren B."/>
        </authorList>
    </citation>
    <scope>NUCLEOTIDE SEQUENCE [LARGE SCALE GENOMIC DNA]</scope>
    <source>
        <strain evidence="3 4">ATCC 49720</strain>
    </source>
</reference>
<proteinExistence type="predicted"/>
<feature type="domain" description="CD-NTase associated protein 4-like DNA endonuclease" evidence="2">
    <location>
        <begin position="18"/>
        <end position="219"/>
    </location>
</feature>
<evidence type="ECO:0000313" key="3">
    <source>
        <dbReference type="EMBL" id="EKS32132.1"/>
    </source>
</evidence>
<evidence type="ECO:0000313" key="4">
    <source>
        <dbReference type="Proteomes" id="UP000001095"/>
    </source>
</evidence>
<dbReference type="Proteomes" id="UP000001095">
    <property type="component" value="Unassembled WGS sequence"/>
</dbReference>
<dbReference type="RefSeq" id="WP_002714805.1">
    <property type="nucleotide sequence ID" value="NZ_KB375281.1"/>
</dbReference>
<dbReference type="EMBL" id="AGWY01000017">
    <property type="protein sequence ID" value="EKS32132.1"/>
    <property type="molecule type" value="Genomic_DNA"/>
</dbReference>
<accession>K8NP44</accession>
<dbReference type="InterPro" id="IPR025382">
    <property type="entry name" value="Cap4-like_endonuclease_dom"/>
</dbReference>
<protein>
    <recommendedName>
        <fullName evidence="5">CD-NTase associated protein 4-like DNA endonuclease domain-containing protein</fullName>
    </recommendedName>
</protein>
<feature type="domain" description="Anti-bacteriophage protein A/HamA C-terminal" evidence="1">
    <location>
        <begin position="278"/>
        <end position="532"/>
    </location>
</feature>
<dbReference type="PATRIC" id="fig|883079.3.peg.4027"/>